<dbReference type="EMBL" id="JANPWB010000012">
    <property type="protein sequence ID" value="KAJ1121163.1"/>
    <property type="molecule type" value="Genomic_DNA"/>
</dbReference>
<sequence>MLQISHSSVISTLSDKLQFPSFLRTVPSNTFQNQALPRLVHHFGWTWVGMIISDDDLGLLGGHEVRRWIEDGGGCVAFMLQIHLRYTTEKVLQVVETIRARAVKVIIIHSAEVHVKLLLEHLYTNNVTEHVWIFSASFAITPGMFENQAWKILNGTLGLVPSTGAMPGFEEFLSSLHPATFPDDVFLKQFWEQAFQCQWPTNTRAEMNASGVNERGIEACSQRESLDQTAASIFELNDLSYTYHSYLAVHAFANALDALISCTPGQGPFIYGTCADINNIRPWQVK</sequence>
<evidence type="ECO:0000256" key="5">
    <source>
        <dbReference type="ARBA" id="ARBA00022989"/>
    </source>
</evidence>
<evidence type="ECO:0000256" key="7">
    <source>
        <dbReference type="ARBA" id="ARBA00023136"/>
    </source>
</evidence>
<dbReference type="InterPro" id="IPR028082">
    <property type="entry name" value="Peripla_BP_I"/>
</dbReference>
<comment type="subcellular location">
    <subcellularLocation>
        <location evidence="1">Cell membrane</location>
        <topology evidence="1">Multi-pass membrane protein</topology>
    </subcellularLocation>
</comment>
<evidence type="ECO:0000259" key="11">
    <source>
        <dbReference type="Pfam" id="PF01094"/>
    </source>
</evidence>
<feature type="domain" description="Receptor ligand binding region" evidence="11">
    <location>
        <begin position="2"/>
        <end position="284"/>
    </location>
</feature>
<proteinExistence type="predicted"/>
<evidence type="ECO:0000256" key="3">
    <source>
        <dbReference type="ARBA" id="ARBA00022692"/>
    </source>
</evidence>
<keyword evidence="6" id="KW-0297">G-protein coupled receptor</keyword>
<accession>A0AAV7NYL4</accession>
<evidence type="ECO:0000256" key="2">
    <source>
        <dbReference type="ARBA" id="ARBA00022475"/>
    </source>
</evidence>
<evidence type="ECO:0000256" key="8">
    <source>
        <dbReference type="ARBA" id="ARBA00023170"/>
    </source>
</evidence>
<keyword evidence="4" id="KW-0732">Signal</keyword>
<reference evidence="12" key="1">
    <citation type="journal article" date="2022" name="bioRxiv">
        <title>Sequencing and chromosome-scale assembly of the giantPleurodeles waltlgenome.</title>
        <authorList>
            <person name="Brown T."/>
            <person name="Elewa A."/>
            <person name="Iarovenko S."/>
            <person name="Subramanian E."/>
            <person name="Araus A.J."/>
            <person name="Petzold A."/>
            <person name="Susuki M."/>
            <person name="Suzuki K.-i.T."/>
            <person name="Hayashi T."/>
            <person name="Toyoda A."/>
            <person name="Oliveira C."/>
            <person name="Osipova E."/>
            <person name="Leigh N.D."/>
            <person name="Simon A."/>
            <person name="Yun M.H."/>
        </authorList>
    </citation>
    <scope>NUCLEOTIDE SEQUENCE</scope>
    <source>
        <strain evidence="12">20211129_DDA</strain>
        <tissue evidence="12">Liver</tissue>
    </source>
</reference>
<organism evidence="12 13">
    <name type="scientific">Pleurodeles waltl</name>
    <name type="common">Iberian ribbed newt</name>
    <dbReference type="NCBI Taxonomy" id="8319"/>
    <lineage>
        <taxon>Eukaryota</taxon>
        <taxon>Metazoa</taxon>
        <taxon>Chordata</taxon>
        <taxon>Craniata</taxon>
        <taxon>Vertebrata</taxon>
        <taxon>Euteleostomi</taxon>
        <taxon>Amphibia</taxon>
        <taxon>Batrachia</taxon>
        <taxon>Caudata</taxon>
        <taxon>Salamandroidea</taxon>
        <taxon>Salamandridae</taxon>
        <taxon>Pleurodelinae</taxon>
        <taxon>Pleurodeles</taxon>
    </lineage>
</organism>
<evidence type="ECO:0000256" key="1">
    <source>
        <dbReference type="ARBA" id="ARBA00004651"/>
    </source>
</evidence>
<dbReference type="PANTHER" id="PTHR24061:SF0">
    <property type="entry name" value="C-FAMILY ODORANT RECEPTOR OLFCT1"/>
    <property type="match status" value="1"/>
</dbReference>
<keyword evidence="10" id="KW-0807">Transducer</keyword>
<keyword evidence="13" id="KW-1185">Reference proteome</keyword>
<keyword evidence="5" id="KW-1133">Transmembrane helix</keyword>
<protein>
    <recommendedName>
        <fullName evidence="11">Receptor ligand binding region domain-containing protein</fullName>
    </recommendedName>
</protein>
<evidence type="ECO:0000313" key="13">
    <source>
        <dbReference type="Proteomes" id="UP001066276"/>
    </source>
</evidence>
<dbReference type="PRINTS" id="PR00248">
    <property type="entry name" value="GPCRMGR"/>
</dbReference>
<dbReference type="FunFam" id="3.40.50.2300:FF:000016">
    <property type="entry name" value="Taste 1 receptor member 2"/>
    <property type="match status" value="1"/>
</dbReference>
<comment type="caution">
    <text evidence="12">The sequence shown here is derived from an EMBL/GenBank/DDBJ whole genome shotgun (WGS) entry which is preliminary data.</text>
</comment>
<evidence type="ECO:0000256" key="10">
    <source>
        <dbReference type="ARBA" id="ARBA00023224"/>
    </source>
</evidence>
<dbReference type="GO" id="GO:0005886">
    <property type="term" value="C:plasma membrane"/>
    <property type="evidence" value="ECO:0007669"/>
    <property type="project" value="UniProtKB-SubCell"/>
</dbReference>
<dbReference type="PANTHER" id="PTHR24061">
    <property type="entry name" value="CALCIUM-SENSING RECEPTOR-RELATED"/>
    <property type="match status" value="1"/>
</dbReference>
<dbReference type="GO" id="GO:0004930">
    <property type="term" value="F:G protein-coupled receptor activity"/>
    <property type="evidence" value="ECO:0007669"/>
    <property type="project" value="UniProtKB-KW"/>
</dbReference>
<keyword evidence="9" id="KW-0325">Glycoprotein</keyword>
<keyword evidence="8" id="KW-0675">Receptor</keyword>
<evidence type="ECO:0000256" key="6">
    <source>
        <dbReference type="ARBA" id="ARBA00023040"/>
    </source>
</evidence>
<dbReference type="InterPro" id="IPR000068">
    <property type="entry name" value="GPCR_3_Ca_sens_rcpt-rel"/>
</dbReference>
<evidence type="ECO:0000256" key="9">
    <source>
        <dbReference type="ARBA" id="ARBA00023180"/>
    </source>
</evidence>
<dbReference type="InterPro" id="IPR000337">
    <property type="entry name" value="GPCR_3"/>
</dbReference>
<keyword evidence="7" id="KW-0472">Membrane</keyword>
<gene>
    <name evidence="12" type="ORF">NDU88_009290</name>
</gene>
<keyword evidence="3" id="KW-0812">Transmembrane</keyword>
<dbReference type="Proteomes" id="UP001066276">
    <property type="component" value="Chromosome 8"/>
</dbReference>
<evidence type="ECO:0000313" key="12">
    <source>
        <dbReference type="EMBL" id="KAJ1121163.1"/>
    </source>
</evidence>
<dbReference type="PRINTS" id="PR00592">
    <property type="entry name" value="CASENSINGR"/>
</dbReference>
<dbReference type="Pfam" id="PF01094">
    <property type="entry name" value="ANF_receptor"/>
    <property type="match status" value="1"/>
</dbReference>
<evidence type="ECO:0000256" key="4">
    <source>
        <dbReference type="ARBA" id="ARBA00022729"/>
    </source>
</evidence>
<name>A0AAV7NYL4_PLEWA</name>
<dbReference type="InterPro" id="IPR001828">
    <property type="entry name" value="ANF_lig-bd_rcpt"/>
</dbReference>
<dbReference type="AlphaFoldDB" id="A0AAV7NYL4"/>
<dbReference type="Gene3D" id="3.40.50.2300">
    <property type="match status" value="2"/>
</dbReference>
<keyword evidence="2" id="KW-1003">Cell membrane</keyword>
<dbReference type="SUPFAM" id="SSF53822">
    <property type="entry name" value="Periplasmic binding protein-like I"/>
    <property type="match status" value="1"/>
</dbReference>